<evidence type="ECO:0000256" key="9">
    <source>
        <dbReference type="SAM" id="MobiDB-lite"/>
    </source>
</evidence>
<dbReference type="InterPro" id="IPR013087">
    <property type="entry name" value="Znf_C2H2_type"/>
</dbReference>
<dbReference type="PROSITE" id="PS00028">
    <property type="entry name" value="ZINC_FINGER_C2H2_1"/>
    <property type="match status" value="3"/>
</dbReference>
<comment type="caution">
    <text evidence="11">The sequence shown here is derived from an EMBL/GenBank/DDBJ whole genome shotgun (WGS) entry which is preliminary data.</text>
</comment>
<dbReference type="InterPro" id="IPR036236">
    <property type="entry name" value="Znf_C2H2_sf"/>
</dbReference>
<keyword evidence="3" id="KW-0677">Repeat</keyword>
<evidence type="ECO:0000313" key="12">
    <source>
        <dbReference type="Proteomes" id="UP001642540"/>
    </source>
</evidence>
<dbReference type="PANTHER" id="PTHR16515:SF49">
    <property type="entry name" value="GASTRULA ZINC FINGER PROTEIN XLCGF49.1-LIKE-RELATED"/>
    <property type="match status" value="1"/>
</dbReference>
<keyword evidence="7" id="KW-0539">Nucleus</keyword>
<name>A0ABP1RZK1_9HEXA</name>
<feature type="region of interest" description="Disordered" evidence="9">
    <location>
        <begin position="172"/>
        <end position="242"/>
    </location>
</feature>
<feature type="compositionally biased region" description="Low complexity" evidence="9">
    <location>
        <begin position="219"/>
        <end position="242"/>
    </location>
</feature>
<keyword evidence="12" id="KW-1185">Reference proteome</keyword>
<accession>A0ABP1RZK1</accession>
<evidence type="ECO:0000256" key="6">
    <source>
        <dbReference type="ARBA" id="ARBA00023125"/>
    </source>
</evidence>
<evidence type="ECO:0000256" key="5">
    <source>
        <dbReference type="ARBA" id="ARBA00022833"/>
    </source>
</evidence>
<dbReference type="EMBL" id="CAXLJM020000129">
    <property type="protein sequence ID" value="CAL8139678.1"/>
    <property type="molecule type" value="Genomic_DNA"/>
</dbReference>
<keyword evidence="4 8" id="KW-0863">Zinc-finger</keyword>
<evidence type="ECO:0000256" key="4">
    <source>
        <dbReference type="ARBA" id="ARBA00022771"/>
    </source>
</evidence>
<dbReference type="SMART" id="SM00355">
    <property type="entry name" value="ZnF_C2H2"/>
    <property type="match status" value="5"/>
</dbReference>
<evidence type="ECO:0000256" key="8">
    <source>
        <dbReference type="PROSITE-ProRule" id="PRU00042"/>
    </source>
</evidence>
<dbReference type="InterPro" id="IPR050331">
    <property type="entry name" value="Zinc_finger"/>
</dbReference>
<evidence type="ECO:0000256" key="2">
    <source>
        <dbReference type="ARBA" id="ARBA00022723"/>
    </source>
</evidence>
<keyword evidence="6" id="KW-0238">DNA-binding</keyword>
<feature type="domain" description="C2H2-type" evidence="10">
    <location>
        <begin position="478"/>
        <end position="506"/>
    </location>
</feature>
<dbReference type="InterPro" id="IPR012934">
    <property type="entry name" value="Znf_AD"/>
</dbReference>
<keyword evidence="2" id="KW-0479">Metal-binding</keyword>
<proteinExistence type="predicted"/>
<evidence type="ECO:0000256" key="7">
    <source>
        <dbReference type="ARBA" id="ARBA00023242"/>
    </source>
</evidence>
<organism evidence="11 12">
    <name type="scientific">Orchesella dallaii</name>
    <dbReference type="NCBI Taxonomy" id="48710"/>
    <lineage>
        <taxon>Eukaryota</taxon>
        <taxon>Metazoa</taxon>
        <taxon>Ecdysozoa</taxon>
        <taxon>Arthropoda</taxon>
        <taxon>Hexapoda</taxon>
        <taxon>Collembola</taxon>
        <taxon>Entomobryomorpha</taxon>
        <taxon>Entomobryoidea</taxon>
        <taxon>Orchesellidae</taxon>
        <taxon>Orchesellinae</taxon>
        <taxon>Orchesella</taxon>
    </lineage>
</organism>
<evidence type="ECO:0000256" key="1">
    <source>
        <dbReference type="ARBA" id="ARBA00004123"/>
    </source>
</evidence>
<feature type="compositionally biased region" description="Low complexity" evidence="9">
    <location>
        <begin position="172"/>
        <end position="197"/>
    </location>
</feature>
<sequence>MGKVQFEINTKGICLLCLNHNKLCVGGRFIDNIKTLRMLLRYLKIDILQLCNFSPSFLQTMGAVEGSSPDVSITMCNNCCETTTKFYHFYEEFENIRMQLDKCVKSLYGSMLDGASRQDRVQEYERRIRTLSGTDILAASLGDSLKKEILQKCSLKVDASIPKVSLSKLNTTESNSSVSLTSTSSVSKTTTASTSDSRGNSERKNQTARRSGPKITIQARTAATPTPPTLTTAKTAENSVSNVSENSNNIMAISFGGTHVGENYLEEDEADPMVKVEVEMGPPDAEDSIPSEYNHSYPTNLMNSHYAYPNDSLRSISEMDVSSSSINHSHMSLNFGIGGNATNTGYNTTTATPGIFSAVINQRRQNDSYKCQDCGSCFASMQALHGHSAMHSNRSYSHPQVHRRTKQSSFTCKTCGKLFTSTSSLNQHIMLAHSTNISYFKHTFSKIRKYVPCDICGKSVRTDCLPRHKLIHSGETPFSCQYCNRKFRDISQQILHEKSLHTLEVFSKDLPHGTVLADIDGIINDVLTQMKRLSDSRTDKRYECPYCPRKLQEGQKSCSRTHILQKHFDKVQSLVKSRFGHFPIDETPILMENMEYASDIQQNHGMHQHQQFLDPLLNSYSQE</sequence>
<dbReference type="PANTHER" id="PTHR16515">
    <property type="entry name" value="PR DOMAIN ZINC FINGER PROTEIN"/>
    <property type="match status" value="1"/>
</dbReference>
<protein>
    <recommendedName>
        <fullName evidence="10">C2H2-type domain-containing protein</fullName>
    </recommendedName>
</protein>
<dbReference type="Proteomes" id="UP001642540">
    <property type="component" value="Unassembled WGS sequence"/>
</dbReference>
<feature type="domain" description="C2H2-type" evidence="10">
    <location>
        <begin position="410"/>
        <end position="438"/>
    </location>
</feature>
<gene>
    <name evidence="11" type="ORF">ODALV1_LOCUS27943</name>
</gene>
<keyword evidence="5" id="KW-0862">Zinc</keyword>
<evidence type="ECO:0000256" key="3">
    <source>
        <dbReference type="ARBA" id="ARBA00022737"/>
    </source>
</evidence>
<dbReference type="SMART" id="SM00868">
    <property type="entry name" value="zf-AD"/>
    <property type="match status" value="1"/>
</dbReference>
<dbReference type="PROSITE" id="PS50157">
    <property type="entry name" value="ZINC_FINGER_C2H2_2"/>
    <property type="match status" value="3"/>
</dbReference>
<dbReference type="Gene3D" id="3.30.160.60">
    <property type="entry name" value="Classic Zinc Finger"/>
    <property type="match status" value="2"/>
</dbReference>
<evidence type="ECO:0000313" key="11">
    <source>
        <dbReference type="EMBL" id="CAL8139678.1"/>
    </source>
</evidence>
<dbReference type="SUPFAM" id="SSF57667">
    <property type="entry name" value="beta-beta-alpha zinc fingers"/>
    <property type="match status" value="2"/>
</dbReference>
<reference evidence="11 12" key="1">
    <citation type="submission" date="2024-08" db="EMBL/GenBank/DDBJ databases">
        <authorList>
            <person name="Cucini C."/>
            <person name="Frati F."/>
        </authorList>
    </citation>
    <scope>NUCLEOTIDE SEQUENCE [LARGE SCALE GENOMIC DNA]</scope>
</reference>
<evidence type="ECO:0000259" key="10">
    <source>
        <dbReference type="PROSITE" id="PS50157"/>
    </source>
</evidence>
<comment type="subcellular location">
    <subcellularLocation>
        <location evidence="1">Nucleus</location>
    </subcellularLocation>
</comment>
<feature type="domain" description="C2H2-type" evidence="10">
    <location>
        <begin position="369"/>
        <end position="396"/>
    </location>
</feature>